<dbReference type="Gene3D" id="3.90.25.10">
    <property type="entry name" value="UDP-galactose 4-epimerase, domain 1"/>
    <property type="match status" value="1"/>
</dbReference>
<dbReference type="Gene3D" id="3.40.50.720">
    <property type="entry name" value="NAD(P)-binding Rossmann-like Domain"/>
    <property type="match status" value="1"/>
</dbReference>
<name>A0A2T0FG98_9ASCO</name>
<dbReference type="GeneID" id="36515373"/>
<sequence>MSVTKSDLSNANILITGGAGFIGSWVAEDIAVKNTAGTIVIIDKLSYCSSTKNLYELIDRQNVHFVRGDVANYDLVNEVVSEFEISIILHFAGESSVDVSFQKGVEFTQSNTIGTQTLLEVARRHKNQIQRILYFSTDEVYGEIGLDSPPVDESAPLAPTNPYSASKASADLIALSYLRAFNLQLVITRCCNVYGPRQYPEKLVSALAASMDGRREFTVHGDGSNRRCYIYITDVVSAVATILLQGEPGQVYNISTTDEMSNLEMVQKICGSIDKLSATVKFGQDRPYNDQRYSMSFDRLTALGWERQKSLTDGLKETLQWYDLHSTEWWN</sequence>
<dbReference type="AlphaFoldDB" id="A0A2T0FG98"/>
<dbReference type="GO" id="GO:0009225">
    <property type="term" value="P:nucleotide-sugar metabolic process"/>
    <property type="evidence" value="ECO:0007669"/>
    <property type="project" value="UniProtKB-ARBA"/>
</dbReference>
<dbReference type="Pfam" id="PF16363">
    <property type="entry name" value="GDP_Man_Dehyd"/>
    <property type="match status" value="1"/>
</dbReference>
<keyword evidence="3" id="KW-1185">Reference proteome</keyword>
<feature type="domain" description="NAD(P)-binding" evidence="1">
    <location>
        <begin position="14"/>
        <end position="318"/>
    </location>
</feature>
<evidence type="ECO:0000313" key="3">
    <source>
        <dbReference type="Proteomes" id="UP000238350"/>
    </source>
</evidence>
<dbReference type="FunFam" id="3.40.50.720:FF:000304">
    <property type="entry name" value="UDP-glucose 4,6-dehydratase"/>
    <property type="match status" value="1"/>
</dbReference>
<dbReference type="PANTHER" id="PTHR43000">
    <property type="entry name" value="DTDP-D-GLUCOSE 4,6-DEHYDRATASE-RELATED"/>
    <property type="match status" value="1"/>
</dbReference>
<protein>
    <submittedName>
        <fullName evidence="2">Trifunctional UDP-glucose 4,6-dehydratase/UDP-4-keto-6-deoxy-D-glucose 3,5-epimerase/UDP-4-keto-L-rhamnose-reductase RHM2</fullName>
    </submittedName>
</protein>
<evidence type="ECO:0000259" key="1">
    <source>
        <dbReference type="Pfam" id="PF16363"/>
    </source>
</evidence>
<dbReference type="RefSeq" id="XP_024663950.1">
    <property type="nucleotide sequence ID" value="XM_024808182.1"/>
</dbReference>
<gene>
    <name evidence="2" type="ORF">B9G98_01624</name>
</gene>
<evidence type="ECO:0000313" key="2">
    <source>
        <dbReference type="EMBL" id="PRT54004.1"/>
    </source>
</evidence>
<dbReference type="SUPFAM" id="SSF51735">
    <property type="entry name" value="NAD(P)-binding Rossmann-fold domains"/>
    <property type="match status" value="1"/>
</dbReference>
<dbReference type="InterPro" id="IPR036291">
    <property type="entry name" value="NAD(P)-bd_dom_sf"/>
</dbReference>
<organism evidence="2 3">
    <name type="scientific">Wickerhamiella sorbophila</name>
    <dbReference type="NCBI Taxonomy" id="45607"/>
    <lineage>
        <taxon>Eukaryota</taxon>
        <taxon>Fungi</taxon>
        <taxon>Dikarya</taxon>
        <taxon>Ascomycota</taxon>
        <taxon>Saccharomycotina</taxon>
        <taxon>Dipodascomycetes</taxon>
        <taxon>Dipodascales</taxon>
        <taxon>Trichomonascaceae</taxon>
        <taxon>Wickerhamiella</taxon>
    </lineage>
</organism>
<proteinExistence type="predicted"/>
<dbReference type="InterPro" id="IPR016040">
    <property type="entry name" value="NAD(P)-bd_dom"/>
</dbReference>
<dbReference type="OrthoDB" id="331544at2759"/>
<dbReference type="Proteomes" id="UP000238350">
    <property type="component" value="Unassembled WGS sequence"/>
</dbReference>
<accession>A0A2T0FG98</accession>
<comment type="caution">
    <text evidence="2">The sequence shown here is derived from an EMBL/GenBank/DDBJ whole genome shotgun (WGS) entry which is preliminary data.</text>
</comment>
<dbReference type="EMBL" id="NDIQ01000001">
    <property type="protein sequence ID" value="PRT54004.1"/>
    <property type="molecule type" value="Genomic_DNA"/>
</dbReference>
<reference evidence="2 3" key="1">
    <citation type="submission" date="2017-04" db="EMBL/GenBank/DDBJ databases">
        <title>Genome sequencing of [Candida] sorbophila.</title>
        <authorList>
            <person name="Ahn J.O."/>
        </authorList>
    </citation>
    <scope>NUCLEOTIDE SEQUENCE [LARGE SCALE GENOMIC DNA]</scope>
    <source>
        <strain evidence="2 3">DS02</strain>
    </source>
</reference>
<dbReference type="STRING" id="45607.A0A2T0FG98"/>